<comment type="caution">
    <text evidence="4">The sequence shown here is derived from an EMBL/GenBank/DDBJ whole genome shotgun (WGS) entry which is preliminary data.</text>
</comment>
<sequence length="255" mass="26828">MCRHLGYLGPAVPLSELLLDPPHSLLRQSWAPRDMRRGGTINADGFGAGWFTGDSGEPVRYRSAATMWSDTAFASLAGAVSATAVVAAVRSATVGMPVVETACAPFTEGRWLFSHNGVVRGWPTSVELLAQRLPVADLLTLDAPTDAALLWALVRHRLRAGQGPVDAIAAVLLEVAAAAPGSRLNLLLGNEELLVATTWSHALSVRPSAGAVTVASEPTDDDPTWVAVPDRSIVIATTSTVDIRPLDAPDTGRQD</sequence>
<dbReference type="InterPro" id="IPR017932">
    <property type="entry name" value="GATase_2_dom"/>
</dbReference>
<evidence type="ECO:0000259" key="3">
    <source>
        <dbReference type="PROSITE" id="PS51278"/>
    </source>
</evidence>
<reference evidence="4 5" key="1">
    <citation type="submission" date="2020-08" db="EMBL/GenBank/DDBJ databases">
        <title>Genomic Encyclopedia of Archaeal and Bacterial Type Strains, Phase II (KMG-II): from individual species to whole genera.</title>
        <authorList>
            <person name="Goeker M."/>
        </authorList>
    </citation>
    <scope>NUCLEOTIDE SEQUENCE [LARGE SCALE GENOMIC DNA]</scope>
    <source>
        <strain evidence="4 5">DSM 43850</strain>
    </source>
</reference>
<dbReference type="NCBIfam" id="TIGR03442">
    <property type="entry name" value="ergothioneine biosynthesis protein EgtC"/>
    <property type="match status" value="1"/>
</dbReference>
<organism evidence="4 5">
    <name type="scientific">Kutzneria viridogrisea</name>
    <dbReference type="NCBI Taxonomy" id="47990"/>
    <lineage>
        <taxon>Bacteria</taxon>
        <taxon>Bacillati</taxon>
        <taxon>Actinomycetota</taxon>
        <taxon>Actinomycetes</taxon>
        <taxon>Pseudonocardiales</taxon>
        <taxon>Pseudonocardiaceae</taxon>
        <taxon>Kutzneria</taxon>
    </lineage>
</organism>
<gene>
    <name evidence="2" type="primary">egtC</name>
    <name evidence="4" type="ORF">BC739_005682</name>
</gene>
<dbReference type="PROSITE" id="PS51278">
    <property type="entry name" value="GATASE_TYPE_2"/>
    <property type="match status" value="1"/>
</dbReference>
<dbReference type="CDD" id="cd01908">
    <property type="entry name" value="YafJ"/>
    <property type="match status" value="1"/>
</dbReference>
<keyword evidence="2 4" id="KW-0378">Hydrolase</keyword>
<feature type="domain" description="Glutamine amidotransferase type-2" evidence="3">
    <location>
        <begin position="2"/>
        <end position="255"/>
    </location>
</feature>
<accession>A0ABR6BNJ7</accession>
<dbReference type="Proteomes" id="UP000517916">
    <property type="component" value="Unassembled WGS sequence"/>
</dbReference>
<comment type="function">
    <text evidence="2">Catalyzes the hydrolysis of the gamma-glutamyl amide bond of hercynyl-gamma-L-glutamyl-L-cysteine sulfoxide to produce hercynylcysteine sulfoxide, a step in the biosynthesis pathway of ergothioneine.</text>
</comment>
<proteinExistence type="inferred from homology"/>
<keyword evidence="1 2" id="KW-0315">Glutamine amidotransferase</keyword>
<evidence type="ECO:0000313" key="5">
    <source>
        <dbReference type="Proteomes" id="UP000517916"/>
    </source>
</evidence>
<dbReference type="InterPro" id="IPR017808">
    <property type="entry name" value="EgtC"/>
</dbReference>
<dbReference type="InterPro" id="IPR032889">
    <property type="entry name" value="EgtC_Actinobacteria"/>
</dbReference>
<dbReference type="InterPro" id="IPR052373">
    <property type="entry name" value="Gamma-glu_amide_hydrolase"/>
</dbReference>
<dbReference type="InterPro" id="IPR029055">
    <property type="entry name" value="Ntn_hydrolases_N"/>
</dbReference>
<comment type="pathway">
    <text evidence="2">Amino-acid biosynthesis; ergothioneine biosynthesis.</text>
</comment>
<dbReference type="GO" id="GO:0016787">
    <property type="term" value="F:hydrolase activity"/>
    <property type="evidence" value="ECO:0007669"/>
    <property type="project" value="UniProtKB-KW"/>
</dbReference>
<keyword evidence="5" id="KW-1185">Reference proteome</keyword>
<dbReference type="RefSeq" id="WP_025356458.1">
    <property type="nucleotide sequence ID" value="NZ_BAAABQ010000073.1"/>
</dbReference>
<dbReference type="InterPro" id="IPR026869">
    <property type="entry name" value="EgtC-like"/>
</dbReference>
<dbReference type="EC" id="3.5.1.118" evidence="2"/>
<dbReference type="PANTHER" id="PTHR43187:SF2">
    <property type="entry name" value="GAMMA-GLUTAMYL-HERCYNYLCYSTEINE SULFOXIDE HYDROLASE"/>
    <property type="match status" value="1"/>
</dbReference>
<evidence type="ECO:0000313" key="4">
    <source>
        <dbReference type="EMBL" id="MBA8928465.1"/>
    </source>
</evidence>
<protein>
    <recommendedName>
        <fullName evidence="2">Gamma-glutamyl-hercynylcysteine sulfoxide hydrolase</fullName>
        <ecNumber evidence="2">3.5.1.118</ecNumber>
    </recommendedName>
    <alternativeName>
        <fullName evidence="2">Gamma-glutamyl hercynylcysteine S-oxide hydrolase</fullName>
    </alternativeName>
</protein>
<dbReference type="SUPFAM" id="SSF56235">
    <property type="entry name" value="N-terminal nucleophile aminohydrolases (Ntn hydrolases)"/>
    <property type="match status" value="1"/>
</dbReference>
<dbReference type="PANTHER" id="PTHR43187">
    <property type="entry name" value="GLUTAMINE AMIDOTRANSFERASE DUG3-RELATED"/>
    <property type="match status" value="1"/>
</dbReference>
<comment type="catalytic activity">
    <reaction evidence="2">
        <text>gamma-L-glutamyl-hercynylcysteine S-oxide + H2O = S-(hercyn-2-yl)-L-cysteine S-oxide + L-glutamate</text>
        <dbReference type="Rhea" id="RHEA:42684"/>
        <dbReference type="ChEBI" id="CHEBI:15377"/>
        <dbReference type="ChEBI" id="CHEBI:29985"/>
        <dbReference type="ChEBI" id="CHEBI:82703"/>
        <dbReference type="ChEBI" id="CHEBI:82706"/>
        <dbReference type="EC" id="3.5.1.118"/>
    </reaction>
</comment>
<dbReference type="Pfam" id="PF13230">
    <property type="entry name" value="GATase_4"/>
    <property type="match status" value="1"/>
</dbReference>
<dbReference type="HAMAP" id="MF_02036">
    <property type="entry name" value="EgtC"/>
    <property type="match status" value="1"/>
</dbReference>
<name>A0ABR6BNJ7_9PSEU</name>
<dbReference type="Gene3D" id="3.60.20.10">
    <property type="entry name" value="Glutamine Phosphoribosylpyrophosphate, subunit 1, domain 1"/>
    <property type="match status" value="1"/>
</dbReference>
<dbReference type="EMBL" id="JACJID010000004">
    <property type="protein sequence ID" value="MBA8928465.1"/>
    <property type="molecule type" value="Genomic_DNA"/>
</dbReference>
<evidence type="ECO:0000256" key="1">
    <source>
        <dbReference type="ARBA" id="ARBA00022962"/>
    </source>
</evidence>
<evidence type="ECO:0000256" key="2">
    <source>
        <dbReference type="HAMAP-Rule" id="MF_02036"/>
    </source>
</evidence>